<evidence type="ECO:0000259" key="2">
    <source>
        <dbReference type="Pfam" id="PF00465"/>
    </source>
</evidence>
<dbReference type="PANTHER" id="PTHR11496">
    <property type="entry name" value="ALCOHOL DEHYDROGENASE"/>
    <property type="match status" value="1"/>
</dbReference>
<accession>A0AAE3VJ06</accession>
<dbReference type="CDD" id="cd08551">
    <property type="entry name" value="Fe-ADH"/>
    <property type="match status" value="1"/>
</dbReference>
<reference evidence="4" key="1">
    <citation type="submission" date="2023-07" db="EMBL/GenBank/DDBJ databases">
        <title>Genomic Encyclopedia of Type Strains, Phase IV (KMG-IV): sequencing the most valuable type-strain genomes for metagenomic binning, comparative biology and taxonomic classification.</title>
        <authorList>
            <person name="Goeker M."/>
        </authorList>
    </citation>
    <scope>NUCLEOTIDE SEQUENCE</scope>
    <source>
        <strain evidence="4">DSM 24202</strain>
    </source>
</reference>
<evidence type="ECO:0000313" key="5">
    <source>
        <dbReference type="Proteomes" id="UP001238163"/>
    </source>
</evidence>
<feature type="domain" description="Alcohol dehydrogenase iron-type/glycerol dehydrogenase GldA" evidence="2">
    <location>
        <begin position="14"/>
        <end position="183"/>
    </location>
</feature>
<gene>
    <name evidence="4" type="ORF">J3R75_003278</name>
</gene>
<dbReference type="RefSeq" id="WP_307263571.1">
    <property type="nucleotide sequence ID" value="NZ_JAUSVL010000001.1"/>
</dbReference>
<dbReference type="SUPFAM" id="SSF56796">
    <property type="entry name" value="Dehydroquinate synthase-like"/>
    <property type="match status" value="1"/>
</dbReference>
<feature type="domain" description="Fe-containing alcohol dehydrogenase-like C-terminal" evidence="3">
    <location>
        <begin position="198"/>
        <end position="381"/>
    </location>
</feature>
<dbReference type="Gene3D" id="1.20.1090.10">
    <property type="entry name" value="Dehydroquinate synthase-like - alpha domain"/>
    <property type="match status" value="1"/>
</dbReference>
<name>A0AAE3VJ06_9BACT</name>
<dbReference type="PANTHER" id="PTHR11496:SF83">
    <property type="entry name" value="HYDROXYACID-OXOACID TRANSHYDROGENASE, MITOCHONDRIAL"/>
    <property type="match status" value="1"/>
</dbReference>
<dbReference type="InterPro" id="IPR001670">
    <property type="entry name" value="ADH_Fe/GldA"/>
</dbReference>
<dbReference type="AlphaFoldDB" id="A0AAE3VJ06"/>
<protein>
    <submittedName>
        <fullName evidence="4">Alcohol dehydrogenase class IV</fullName>
    </submittedName>
</protein>
<dbReference type="EMBL" id="JAUSVL010000001">
    <property type="protein sequence ID" value="MDQ0291171.1"/>
    <property type="molecule type" value="Genomic_DNA"/>
</dbReference>
<dbReference type="Gene3D" id="3.40.50.1970">
    <property type="match status" value="1"/>
</dbReference>
<proteinExistence type="predicted"/>
<dbReference type="GO" id="GO:0004022">
    <property type="term" value="F:alcohol dehydrogenase (NAD+) activity"/>
    <property type="evidence" value="ECO:0007669"/>
    <property type="project" value="TreeGrafter"/>
</dbReference>
<keyword evidence="1" id="KW-0560">Oxidoreductase</keyword>
<keyword evidence="5" id="KW-1185">Reference proteome</keyword>
<comment type="caution">
    <text evidence="4">The sequence shown here is derived from an EMBL/GenBank/DDBJ whole genome shotgun (WGS) entry which is preliminary data.</text>
</comment>
<dbReference type="Pfam" id="PF00465">
    <property type="entry name" value="Fe-ADH"/>
    <property type="match status" value="1"/>
</dbReference>
<evidence type="ECO:0000256" key="1">
    <source>
        <dbReference type="ARBA" id="ARBA00023002"/>
    </source>
</evidence>
<dbReference type="InterPro" id="IPR039697">
    <property type="entry name" value="Alcohol_dehydrogenase_Fe"/>
</dbReference>
<sequence length="389" mass="42563">MNSFPALINSYSDTHVAMGDDAWPAFHQLLARDKPRVIAVFTGKHSADVSGAWQDLCSHCRNSRVQRFSAINPEPDLECVRHMRVFLQQQKPDWVIAIGGGSVMDAAKAAYLSYQTRQPTRVFFGANRFSASNAGKRLKTVICFPTTSGTGSEVTPYANIVDTEAGVKKLISDPVIIPDYAFCVPAYTKSMPENVVRATGCDALAHLLEGFLNVGADNNDRYANRRAIAGIKLVSDALPKALRRRGGFGKMAVAATLGGMVIRHKSTGLPHLCSFSWYGRIDHGLAAIMLLPHCWEYYLGNPTVAERTMLLRDIFPGDTPMAVISSFREFLTACGVPQALRDIPGITPALLDQTARSAGENRMKLELAPRPVSPDDSYAVLMDILTRAY</sequence>
<dbReference type="Proteomes" id="UP001238163">
    <property type="component" value="Unassembled WGS sequence"/>
</dbReference>
<dbReference type="GO" id="GO:0046872">
    <property type="term" value="F:metal ion binding"/>
    <property type="evidence" value="ECO:0007669"/>
    <property type="project" value="InterPro"/>
</dbReference>
<evidence type="ECO:0000259" key="3">
    <source>
        <dbReference type="Pfam" id="PF25137"/>
    </source>
</evidence>
<evidence type="ECO:0000313" key="4">
    <source>
        <dbReference type="EMBL" id="MDQ0291171.1"/>
    </source>
</evidence>
<dbReference type="Pfam" id="PF25137">
    <property type="entry name" value="ADH_Fe_C"/>
    <property type="match status" value="1"/>
</dbReference>
<dbReference type="InterPro" id="IPR056798">
    <property type="entry name" value="ADH_Fe_C"/>
</dbReference>
<organism evidence="4 5">
    <name type="scientific">Oligosphaera ethanolica</name>
    <dbReference type="NCBI Taxonomy" id="760260"/>
    <lineage>
        <taxon>Bacteria</taxon>
        <taxon>Pseudomonadati</taxon>
        <taxon>Lentisphaerota</taxon>
        <taxon>Oligosphaeria</taxon>
        <taxon>Oligosphaerales</taxon>
        <taxon>Oligosphaeraceae</taxon>
        <taxon>Oligosphaera</taxon>
    </lineage>
</organism>